<evidence type="ECO:0000256" key="3">
    <source>
        <dbReference type="PROSITE-ProRule" id="PRU00104"/>
    </source>
</evidence>
<feature type="domain" description="HECT" evidence="4">
    <location>
        <begin position="77"/>
        <end position="154"/>
    </location>
</feature>
<dbReference type="GO" id="GO:0004842">
    <property type="term" value="F:ubiquitin-protein transferase activity"/>
    <property type="evidence" value="ECO:0007669"/>
    <property type="project" value="InterPro"/>
</dbReference>
<dbReference type="PaxDb" id="8022-A0A060VVC0"/>
<dbReference type="EMBL" id="FR904312">
    <property type="protein sequence ID" value="CDQ58817.1"/>
    <property type="molecule type" value="Genomic_DNA"/>
</dbReference>
<feature type="active site" description="Glycyl thioester intermediate" evidence="3">
    <location>
        <position position="122"/>
    </location>
</feature>
<accession>A0A060VVC0</accession>
<gene>
    <name evidence="5" type="ORF">GSONMT00078547001</name>
</gene>
<sequence>MVSTLLGCSRHWGTIRTASEHSIKPPTARDLWDLLKVTYSIPGGNRPCLENDTIGHRYNWLAEVQDGECPPLTVAMVLEFATGATVVTPLGFEDTPTIEFLHTARGRLARQQNKKYLEANTCAVTLRLPLHSPYNAFREFMTSGIVNSPDFGVA</sequence>
<proteinExistence type="predicted"/>
<dbReference type="InterPro" id="IPR035983">
    <property type="entry name" value="Hect_E3_ubiquitin_ligase"/>
</dbReference>
<dbReference type="AlphaFoldDB" id="A0A060VVC0"/>
<name>A0A060VVC0_ONCMY</name>
<dbReference type="PROSITE" id="PS50237">
    <property type="entry name" value="HECT"/>
    <property type="match status" value="1"/>
</dbReference>
<protein>
    <recommendedName>
        <fullName evidence="4">HECT domain-containing protein</fullName>
    </recommendedName>
</protein>
<keyword evidence="2 3" id="KW-0833">Ubl conjugation pathway</keyword>
<evidence type="ECO:0000256" key="1">
    <source>
        <dbReference type="ARBA" id="ARBA00022679"/>
    </source>
</evidence>
<dbReference type="Gene3D" id="3.30.2410.10">
    <property type="entry name" value="Hect, E3 ligase catalytic domain"/>
    <property type="match status" value="1"/>
</dbReference>
<evidence type="ECO:0000313" key="6">
    <source>
        <dbReference type="Proteomes" id="UP000193380"/>
    </source>
</evidence>
<dbReference type="InterPro" id="IPR000569">
    <property type="entry name" value="HECT_dom"/>
</dbReference>
<evidence type="ECO:0000259" key="4">
    <source>
        <dbReference type="PROSITE" id="PS50237"/>
    </source>
</evidence>
<evidence type="ECO:0000256" key="2">
    <source>
        <dbReference type="ARBA" id="ARBA00022786"/>
    </source>
</evidence>
<evidence type="ECO:0000313" key="5">
    <source>
        <dbReference type="EMBL" id="CDQ58817.1"/>
    </source>
</evidence>
<dbReference type="Proteomes" id="UP000193380">
    <property type="component" value="Unassembled WGS sequence"/>
</dbReference>
<organism evidence="5 6">
    <name type="scientific">Oncorhynchus mykiss</name>
    <name type="common">Rainbow trout</name>
    <name type="synonym">Salmo gairdneri</name>
    <dbReference type="NCBI Taxonomy" id="8022"/>
    <lineage>
        <taxon>Eukaryota</taxon>
        <taxon>Metazoa</taxon>
        <taxon>Chordata</taxon>
        <taxon>Craniata</taxon>
        <taxon>Vertebrata</taxon>
        <taxon>Euteleostomi</taxon>
        <taxon>Actinopterygii</taxon>
        <taxon>Neopterygii</taxon>
        <taxon>Teleostei</taxon>
        <taxon>Protacanthopterygii</taxon>
        <taxon>Salmoniformes</taxon>
        <taxon>Salmonidae</taxon>
        <taxon>Salmoninae</taxon>
        <taxon>Oncorhynchus</taxon>
    </lineage>
</organism>
<dbReference type="SUPFAM" id="SSF56204">
    <property type="entry name" value="Hect, E3 ligase catalytic domain"/>
    <property type="match status" value="1"/>
</dbReference>
<reference evidence="5" key="1">
    <citation type="journal article" date="2014" name="Nat. Commun.">
        <title>The rainbow trout genome provides novel insights into evolution after whole-genome duplication in vertebrates.</title>
        <authorList>
            <person name="Berthelot C."/>
            <person name="Brunet F."/>
            <person name="Chalopin D."/>
            <person name="Juanchich A."/>
            <person name="Bernard M."/>
            <person name="Noel B."/>
            <person name="Bento P."/>
            <person name="Da Silva C."/>
            <person name="Labadie K."/>
            <person name="Alberti A."/>
            <person name="Aury J.M."/>
            <person name="Louis A."/>
            <person name="Dehais P."/>
            <person name="Bardou P."/>
            <person name="Montfort J."/>
            <person name="Klopp C."/>
            <person name="Cabau C."/>
            <person name="Gaspin C."/>
            <person name="Thorgaard G.H."/>
            <person name="Boussaha M."/>
            <person name="Quillet E."/>
            <person name="Guyomard R."/>
            <person name="Galiana D."/>
            <person name="Bobe J."/>
            <person name="Volff J.N."/>
            <person name="Genet C."/>
            <person name="Wincker P."/>
            <person name="Jaillon O."/>
            <person name="Roest Crollius H."/>
            <person name="Guiguen Y."/>
        </authorList>
    </citation>
    <scope>NUCLEOTIDE SEQUENCE [LARGE SCALE GENOMIC DNA]</scope>
</reference>
<reference evidence="5" key="2">
    <citation type="submission" date="2014-03" db="EMBL/GenBank/DDBJ databases">
        <authorList>
            <person name="Genoscope - CEA"/>
        </authorList>
    </citation>
    <scope>NUCLEOTIDE SEQUENCE</scope>
</reference>
<keyword evidence="1" id="KW-0808">Transferase</keyword>